<dbReference type="InterPro" id="IPR008274">
    <property type="entry name" value="AldOxase/xan_DH_MoCoBD1"/>
</dbReference>
<name>A0A2P7QLS3_9SPHN</name>
<dbReference type="SMART" id="SM01008">
    <property type="entry name" value="Ald_Xan_dh_C"/>
    <property type="match status" value="1"/>
</dbReference>
<dbReference type="PANTHER" id="PTHR47495:SF1">
    <property type="entry name" value="BLL3820 PROTEIN"/>
    <property type="match status" value="1"/>
</dbReference>
<dbReference type="InterPro" id="IPR000674">
    <property type="entry name" value="Ald_Oxase/Xan_DH_a/b"/>
</dbReference>
<evidence type="ECO:0000313" key="3">
    <source>
        <dbReference type="EMBL" id="PSJ38922.1"/>
    </source>
</evidence>
<feature type="domain" description="Aldehyde oxidase/xanthine dehydrogenase a/b hammerhead" evidence="2">
    <location>
        <begin position="238"/>
        <end position="315"/>
    </location>
</feature>
<reference evidence="3 4" key="1">
    <citation type="submission" date="2018-03" db="EMBL/GenBank/DDBJ databases">
        <title>The draft genome of Sphingosinicella sp. GL-C-18.</title>
        <authorList>
            <person name="Liu L."/>
            <person name="Li L."/>
            <person name="Liang L."/>
            <person name="Zhang X."/>
            <person name="Wang T."/>
        </authorList>
    </citation>
    <scope>NUCLEOTIDE SEQUENCE [LARGE SCALE GENOMIC DNA]</scope>
    <source>
        <strain evidence="3 4">GL-C-18</strain>
    </source>
</reference>
<dbReference type="EMBL" id="PXYI01000005">
    <property type="protein sequence ID" value="PSJ38922.1"/>
    <property type="molecule type" value="Genomic_DNA"/>
</dbReference>
<keyword evidence="1" id="KW-0812">Transmembrane</keyword>
<keyword evidence="1" id="KW-1133">Transmembrane helix</keyword>
<keyword evidence="1" id="KW-0472">Membrane</keyword>
<keyword evidence="4" id="KW-1185">Reference proteome</keyword>
<comment type="caution">
    <text evidence="3">The sequence shown here is derived from an EMBL/GenBank/DDBJ whole genome shotgun (WGS) entry which is preliminary data.</text>
</comment>
<dbReference type="InterPro" id="IPR046867">
    <property type="entry name" value="AldOxase/xan_DH_MoCoBD2"/>
</dbReference>
<dbReference type="Proteomes" id="UP000241167">
    <property type="component" value="Unassembled WGS sequence"/>
</dbReference>
<dbReference type="PANTHER" id="PTHR47495">
    <property type="entry name" value="ALDEHYDE DEHYDROGENASE"/>
    <property type="match status" value="1"/>
</dbReference>
<dbReference type="PIRSF" id="PIRSF036389">
    <property type="entry name" value="IOR_B"/>
    <property type="match status" value="1"/>
</dbReference>
<evidence type="ECO:0000256" key="1">
    <source>
        <dbReference type="SAM" id="Phobius"/>
    </source>
</evidence>
<accession>A0A2P7QLS3</accession>
<dbReference type="InterPro" id="IPR006311">
    <property type="entry name" value="TAT_signal"/>
</dbReference>
<dbReference type="Gene3D" id="3.30.365.10">
    <property type="entry name" value="Aldehyde oxidase/xanthine dehydrogenase, molybdopterin binding domain"/>
    <property type="match status" value="4"/>
</dbReference>
<dbReference type="InterPro" id="IPR012368">
    <property type="entry name" value="OxRdtase_Mopterin-bd_su_IorB"/>
</dbReference>
<proteinExistence type="predicted"/>
<dbReference type="OrthoDB" id="9767994at2"/>
<dbReference type="InterPro" id="IPR052516">
    <property type="entry name" value="N-heterocyclic_Hydroxylase"/>
</dbReference>
<evidence type="ECO:0000313" key="4">
    <source>
        <dbReference type="Proteomes" id="UP000241167"/>
    </source>
</evidence>
<sequence length="738" mass="77314">MADADHAPLLTRRTLLVGGGIGAGLVLAWSFWPRTYTATLRTGPGEHLFNAFLKIGNDGRVIVAVPQAELGQGSWTALPQILADELGAAWETIAVEPAPIGPLYANQLLAEDRAAAAAPSILQGIARWRAGEVAMRDAVMVTGGSSSIRAFEQKMREAGAGARTLLMKAAAARWGVDWESLDTVGGFVINGAQRLRFAELAEAAVGETLPEILLMRGGVDNRLAGQSLPRLDLPSKVDGTARFAADVRLPEMLFASVRSAPPGGRLLRFDGEAAKAVPGLVRLFDSPEWIAALATNWHAADRALRAMNAEWRTGPEPNRQTIEAAFSDALARDEGHRLFERGDIAAAYAGGHVVRGHYFAGAAANAPLETLTATARLSGDLLEVWAPSQVPAIARDAAARAANLPVDSVSFYAMPVGGGYGRKAEVRAVEQAVVLAIKARKPVQVVWSRAEESAADTVRPPARGMLTARLGPAGAILGWQTRISAPDITPQLRARLGSDALAGLADPTAGAVPPYAISAVAVDFLPADVPVQAGLWRSAANAYTTFFTESFVDELSRLAGIEPLSFRMQMLGDNPRLARCLSTAAAHGEWDGGQPGSNKGIAAFSGYGSHIATVLEIEVEAGRGVRVLRAVSAVDCGRVVNPNLVQQQIEGGLLFGIAAASGNPIDFAGGRPIPRGFGDLGTLSLATAPEITVELIDSDEAPGGVTELAVPTAAPAMANALFALTGRRNRRLPLVLGA</sequence>
<dbReference type="Gene3D" id="3.90.1170.50">
    <property type="entry name" value="Aldehyde oxidase/xanthine dehydrogenase, a/b hammerhead"/>
    <property type="match status" value="1"/>
</dbReference>
<dbReference type="RefSeq" id="WP_106514116.1">
    <property type="nucleotide sequence ID" value="NZ_PXYI01000005.1"/>
</dbReference>
<dbReference type="SUPFAM" id="SSF54665">
    <property type="entry name" value="CO dehydrogenase molybdoprotein N-domain-like"/>
    <property type="match status" value="1"/>
</dbReference>
<dbReference type="SUPFAM" id="SSF56003">
    <property type="entry name" value="Molybdenum cofactor-binding domain"/>
    <property type="match status" value="2"/>
</dbReference>
<dbReference type="GO" id="GO:0016491">
    <property type="term" value="F:oxidoreductase activity"/>
    <property type="evidence" value="ECO:0007669"/>
    <property type="project" value="InterPro"/>
</dbReference>
<dbReference type="PROSITE" id="PS51318">
    <property type="entry name" value="TAT"/>
    <property type="match status" value="1"/>
</dbReference>
<gene>
    <name evidence="3" type="ORF">C7I55_16525</name>
</gene>
<dbReference type="InterPro" id="IPR037165">
    <property type="entry name" value="AldOxase/xan_DH_Mopterin-bd_sf"/>
</dbReference>
<evidence type="ECO:0000259" key="2">
    <source>
        <dbReference type="SMART" id="SM01008"/>
    </source>
</evidence>
<dbReference type="InterPro" id="IPR036856">
    <property type="entry name" value="Ald_Oxase/Xan_DH_a/b_sf"/>
</dbReference>
<dbReference type="Pfam" id="PF02738">
    <property type="entry name" value="MoCoBD_1"/>
    <property type="match status" value="1"/>
</dbReference>
<feature type="transmembrane region" description="Helical" evidence="1">
    <location>
        <begin position="14"/>
        <end position="32"/>
    </location>
</feature>
<organism evidence="3 4">
    <name type="scientific">Allosphingosinicella deserti</name>
    <dbReference type="NCBI Taxonomy" id="2116704"/>
    <lineage>
        <taxon>Bacteria</taxon>
        <taxon>Pseudomonadati</taxon>
        <taxon>Pseudomonadota</taxon>
        <taxon>Alphaproteobacteria</taxon>
        <taxon>Sphingomonadales</taxon>
        <taxon>Sphingomonadaceae</taxon>
        <taxon>Allosphingosinicella</taxon>
    </lineage>
</organism>
<protein>
    <submittedName>
        <fullName evidence="3">Aldehyde oxidase</fullName>
    </submittedName>
</protein>
<dbReference type="Pfam" id="PF20256">
    <property type="entry name" value="MoCoBD_2"/>
    <property type="match status" value="2"/>
</dbReference>
<dbReference type="AlphaFoldDB" id="A0A2P7QLS3"/>